<evidence type="ECO:0000313" key="8">
    <source>
        <dbReference type="Proteomes" id="UP001190700"/>
    </source>
</evidence>
<dbReference type="PANTHER" id="PTHR48081:SF33">
    <property type="entry name" value="KYNURENINE FORMAMIDASE"/>
    <property type="match status" value="1"/>
</dbReference>
<keyword evidence="5" id="KW-0812">Transmembrane</keyword>
<dbReference type="EMBL" id="LGRX02000231">
    <property type="protein sequence ID" value="KAK3289121.1"/>
    <property type="molecule type" value="Genomic_DNA"/>
</dbReference>
<keyword evidence="1" id="KW-0378">Hydrolase</keyword>
<evidence type="ECO:0000256" key="2">
    <source>
        <dbReference type="ARBA" id="ARBA00038028"/>
    </source>
</evidence>
<proteinExistence type="inferred from homology"/>
<comment type="catalytic activity">
    <reaction evidence="4">
        <text>[protein]-C-terminal S-[(2E,6E)-farnesyl]-L-cysteine methyl ester + H2O = [protein]-C-terminal S-[(2E,6E)-farnesyl]-L-cysteine + methanol + H(+)</text>
        <dbReference type="Rhea" id="RHEA:48520"/>
        <dbReference type="Rhea" id="RHEA-COMP:12125"/>
        <dbReference type="Rhea" id="RHEA-COMP:12126"/>
        <dbReference type="ChEBI" id="CHEBI:15377"/>
        <dbReference type="ChEBI" id="CHEBI:15378"/>
        <dbReference type="ChEBI" id="CHEBI:17790"/>
        <dbReference type="ChEBI" id="CHEBI:90510"/>
        <dbReference type="ChEBI" id="CHEBI:90511"/>
        <dbReference type="EC" id="3.1.1.n2"/>
    </reaction>
</comment>
<accession>A0AAE0H3G2</accession>
<comment type="similarity">
    <text evidence="2">Belongs to the AB hydrolase superfamily. Isoprenylcysteine methylesterase family.</text>
</comment>
<dbReference type="InterPro" id="IPR050300">
    <property type="entry name" value="GDXG_lipolytic_enzyme"/>
</dbReference>
<dbReference type="Proteomes" id="UP001190700">
    <property type="component" value="Unassembled WGS sequence"/>
</dbReference>
<evidence type="ECO:0000256" key="3">
    <source>
        <dbReference type="ARBA" id="ARBA00038928"/>
    </source>
</evidence>
<dbReference type="AlphaFoldDB" id="A0AAE0H3G2"/>
<dbReference type="SUPFAM" id="SSF53474">
    <property type="entry name" value="alpha/beta-Hydrolases"/>
    <property type="match status" value="1"/>
</dbReference>
<organism evidence="7 8">
    <name type="scientific">Cymbomonas tetramitiformis</name>
    <dbReference type="NCBI Taxonomy" id="36881"/>
    <lineage>
        <taxon>Eukaryota</taxon>
        <taxon>Viridiplantae</taxon>
        <taxon>Chlorophyta</taxon>
        <taxon>Pyramimonadophyceae</taxon>
        <taxon>Pyramimonadales</taxon>
        <taxon>Pyramimonadaceae</taxon>
        <taxon>Cymbomonas</taxon>
    </lineage>
</organism>
<evidence type="ECO:0000313" key="7">
    <source>
        <dbReference type="EMBL" id="KAK3289121.1"/>
    </source>
</evidence>
<protein>
    <recommendedName>
        <fullName evidence="3">protein-S-isoprenylcysteine alpha-carbonyl methylesterase</fullName>
        <ecNumber evidence="3">3.1.1.n2</ecNumber>
    </recommendedName>
</protein>
<dbReference type="InterPro" id="IPR029058">
    <property type="entry name" value="AB_hydrolase_fold"/>
</dbReference>
<evidence type="ECO:0000256" key="5">
    <source>
        <dbReference type="SAM" id="Phobius"/>
    </source>
</evidence>
<reference evidence="7 8" key="1">
    <citation type="journal article" date="2015" name="Genome Biol. Evol.">
        <title>Comparative Genomics of a Bacterivorous Green Alga Reveals Evolutionary Causalities and Consequences of Phago-Mixotrophic Mode of Nutrition.</title>
        <authorList>
            <person name="Burns J.A."/>
            <person name="Paasch A."/>
            <person name="Narechania A."/>
            <person name="Kim E."/>
        </authorList>
    </citation>
    <scope>NUCLEOTIDE SEQUENCE [LARGE SCALE GENOMIC DNA]</scope>
    <source>
        <strain evidence="7 8">PLY_AMNH</strain>
    </source>
</reference>
<evidence type="ECO:0000256" key="1">
    <source>
        <dbReference type="ARBA" id="ARBA00022801"/>
    </source>
</evidence>
<name>A0AAE0H3G2_9CHLO</name>
<feature type="transmembrane region" description="Helical" evidence="5">
    <location>
        <begin position="106"/>
        <end position="125"/>
    </location>
</feature>
<keyword evidence="8" id="KW-1185">Reference proteome</keyword>
<dbReference type="Pfam" id="PF20434">
    <property type="entry name" value="BD-FAE"/>
    <property type="match status" value="1"/>
</dbReference>
<gene>
    <name evidence="7" type="ORF">CYMTET_3427</name>
</gene>
<dbReference type="Gene3D" id="3.40.50.1820">
    <property type="entry name" value="alpha/beta hydrolase"/>
    <property type="match status" value="1"/>
</dbReference>
<sequence>MLGGIRLFFSRLVAIFINLIKDIFLVITLACRLFSYFRCGFQWIKRFGAMLIYVTFLSTAFYRVAFFYWLSPKVKKGILYGSLPRNRLDLFVPSVSPYPQNGDKRGLPVVIFVTGGVWLIGYKGWGALLGKRLMERGVLVATLDYRNFPQGTVSDMVLDVSQGVAWVMENIHRWGVSGFTDQELKMTNTCCVAV</sequence>
<feature type="transmembrane region" description="Helical" evidence="5">
    <location>
        <begin position="47"/>
        <end position="70"/>
    </location>
</feature>
<evidence type="ECO:0000256" key="4">
    <source>
        <dbReference type="ARBA" id="ARBA00049507"/>
    </source>
</evidence>
<comment type="caution">
    <text evidence="7">The sequence shown here is derived from an EMBL/GenBank/DDBJ whole genome shotgun (WGS) entry which is preliminary data.</text>
</comment>
<keyword evidence="5" id="KW-1133">Transmembrane helix</keyword>
<evidence type="ECO:0000259" key="6">
    <source>
        <dbReference type="Pfam" id="PF20434"/>
    </source>
</evidence>
<feature type="transmembrane region" description="Helical" evidence="5">
    <location>
        <begin position="12"/>
        <end position="35"/>
    </location>
</feature>
<dbReference type="EC" id="3.1.1.n2" evidence="3"/>
<feature type="domain" description="BD-FAE-like" evidence="6">
    <location>
        <begin position="99"/>
        <end position="175"/>
    </location>
</feature>
<keyword evidence="5" id="KW-0472">Membrane</keyword>
<dbReference type="PANTHER" id="PTHR48081">
    <property type="entry name" value="AB HYDROLASE SUPERFAMILY PROTEIN C4A8.06C"/>
    <property type="match status" value="1"/>
</dbReference>
<dbReference type="GO" id="GO:0016787">
    <property type="term" value="F:hydrolase activity"/>
    <property type="evidence" value="ECO:0007669"/>
    <property type="project" value="UniProtKB-KW"/>
</dbReference>
<dbReference type="InterPro" id="IPR049492">
    <property type="entry name" value="BD-FAE-like_dom"/>
</dbReference>